<feature type="compositionally biased region" description="Basic and acidic residues" evidence="1">
    <location>
        <begin position="14"/>
        <end position="28"/>
    </location>
</feature>
<gene>
    <name evidence="3" type="ORF">SLS62_002137</name>
</gene>
<dbReference type="AlphaFoldDB" id="A0AAN9UYD6"/>
<evidence type="ECO:0000256" key="2">
    <source>
        <dbReference type="SAM" id="Phobius"/>
    </source>
</evidence>
<keyword evidence="4" id="KW-1185">Reference proteome</keyword>
<keyword evidence="2" id="KW-1133">Transmembrane helix</keyword>
<keyword evidence="2" id="KW-0812">Transmembrane</keyword>
<comment type="caution">
    <text evidence="3">The sequence shown here is derived from an EMBL/GenBank/DDBJ whole genome shotgun (WGS) entry which is preliminary data.</text>
</comment>
<sequence>MPHESARLDNAQEQLHRGAQDNGDVRLADGRSRGYATDYLIAMIDNGGDVFEQLGEQPDAQLIDAAVEALQHGAERHYQEIMQEVQELQDVLQRWANLETFLMLVGNAEALQLGPRDHELAAARDQMAKRERHAQDIRRLGEDSEALKELVCQRMKEVFVNKFLDEIGRYMPFAVLVAVVAIALISCSQML</sequence>
<evidence type="ECO:0000313" key="3">
    <source>
        <dbReference type="EMBL" id="KAK7755851.1"/>
    </source>
</evidence>
<name>A0AAN9UYD6_9PEZI</name>
<feature type="transmembrane region" description="Helical" evidence="2">
    <location>
        <begin position="170"/>
        <end position="187"/>
    </location>
</feature>
<reference evidence="3 4" key="1">
    <citation type="submission" date="2024-02" db="EMBL/GenBank/DDBJ databases">
        <title>De novo assembly and annotation of 12 fungi associated with fruit tree decline syndrome in Ontario, Canada.</title>
        <authorList>
            <person name="Sulman M."/>
            <person name="Ellouze W."/>
            <person name="Ilyukhin E."/>
        </authorList>
    </citation>
    <scope>NUCLEOTIDE SEQUENCE [LARGE SCALE GENOMIC DNA]</scope>
    <source>
        <strain evidence="3 4">M11/M66-122</strain>
    </source>
</reference>
<feature type="region of interest" description="Disordered" evidence="1">
    <location>
        <begin position="1"/>
        <end position="28"/>
    </location>
</feature>
<evidence type="ECO:0000313" key="4">
    <source>
        <dbReference type="Proteomes" id="UP001320420"/>
    </source>
</evidence>
<evidence type="ECO:0000256" key="1">
    <source>
        <dbReference type="SAM" id="MobiDB-lite"/>
    </source>
</evidence>
<organism evidence="3 4">
    <name type="scientific">Diatrype stigma</name>
    <dbReference type="NCBI Taxonomy" id="117547"/>
    <lineage>
        <taxon>Eukaryota</taxon>
        <taxon>Fungi</taxon>
        <taxon>Dikarya</taxon>
        <taxon>Ascomycota</taxon>
        <taxon>Pezizomycotina</taxon>
        <taxon>Sordariomycetes</taxon>
        <taxon>Xylariomycetidae</taxon>
        <taxon>Xylariales</taxon>
        <taxon>Diatrypaceae</taxon>
        <taxon>Diatrype</taxon>
    </lineage>
</organism>
<dbReference type="EMBL" id="JAKJXP020000010">
    <property type="protein sequence ID" value="KAK7755851.1"/>
    <property type="molecule type" value="Genomic_DNA"/>
</dbReference>
<dbReference type="Proteomes" id="UP001320420">
    <property type="component" value="Unassembled WGS sequence"/>
</dbReference>
<protein>
    <submittedName>
        <fullName evidence="3">Uncharacterized protein</fullName>
    </submittedName>
</protein>
<keyword evidence="2" id="KW-0472">Membrane</keyword>
<proteinExistence type="predicted"/>
<accession>A0AAN9UYD6</accession>